<accession>M5GBD5</accession>
<dbReference type="OrthoDB" id="3260546at2759"/>
<evidence type="ECO:0000313" key="2">
    <source>
        <dbReference type="Proteomes" id="UP000030653"/>
    </source>
</evidence>
<organism evidence="1 2">
    <name type="scientific">Dacryopinax primogenitus (strain DJM 731)</name>
    <name type="common">Brown rot fungus</name>
    <dbReference type="NCBI Taxonomy" id="1858805"/>
    <lineage>
        <taxon>Eukaryota</taxon>
        <taxon>Fungi</taxon>
        <taxon>Dikarya</taxon>
        <taxon>Basidiomycota</taxon>
        <taxon>Agaricomycotina</taxon>
        <taxon>Dacrymycetes</taxon>
        <taxon>Dacrymycetales</taxon>
        <taxon>Dacrymycetaceae</taxon>
        <taxon>Dacryopinax</taxon>
    </lineage>
</organism>
<keyword evidence="2" id="KW-1185">Reference proteome</keyword>
<gene>
    <name evidence="1" type="ORF">DACRYDRAFT_103205</name>
</gene>
<dbReference type="AlphaFoldDB" id="M5GBD5"/>
<name>M5GBD5_DACPD</name>
<reference evidence="1 2" key="1">
    <citation type="journal article" date="2012" name="Science">
        <title>The Paleozoic origin of enzymatic lignin decomposition reconstructed from 31 fungal genomes.</title>
        <authorList>
            <person name="Floudas D."/>
            <person name="Binder M."/>
            <person name="Riley R."/>
            <person name="Barry K."/>
            <person name="Blanchette R.A."/>
            <person name="Henrissat B."/>
            <person name="Martinez A.T."/>
            <person name="Otillar R."/>
            <person name="Spatafora J.W."/>
            <person name="Yadav J.S."/>
            <person name="Aerts A."/>
            <person name="Benoit I."/>
            <person name="Boyd A."/>
            <person name="Carlson A."/>
            <person name="Copeland A."/>
            <person name="Coutinho P.M."/>
            <person name="de Vries R.P."/>
            <person name="Ferreira P."/>
            <person name="Findley K."/>
            <person name="Foster B."/>
            <person name="Gaskell J."/>
            <person name="Glotzer D."/>
            <person name="Gorecki P."/>
            <person name="Heitman J."/>
            <person name="Hesse C."/>
            <person name="Hori C."/>
            <person name="Igarashi K."/>
            <person name="Jurgens J.A."/>
            <person name="Kallen N."/>
            <person name="Kersten P."/>
            <person name="Kohler A."/>
            <person name="Kuees U."/>
            <person name="Kumar T.K.A."/>
            <person name="Kuo A."/>
            <person name="LaButti K."/>
            <person name="Larrondo L.F."/>
            <person name="Lindquist E."/>
            <person name="Ling A."/>
            <person name="Lombard V."/>
            <person name="Lucas S."/>
            <person name="Lundell T."/>
            <person name="Martin R."/>
            <person name="McLaughlin D.J."/>
            <person name="Morgenstern I."/>
            <person name="Morin E."/>
            <person name="Murat C."/>
            <person name="Nagy L.G."/>
            <person name="Nolan M."/>
            <person name="Ohm R.A."/>
            <person name="Patyshakuliyeva A."/>
            <person name="Rokas A."/>
            <person name="Ruiz-Duenas F.J."/>
            <person name="Sabat G."/>
            <person name="Salamov A."/>
            <person name="Samejima M."/>
            <person name="Schmutz J."/>
            <person name="Slot J.C."/>
            <person name="St John F."/>
            <person name="Stenlid J."/>
            <person name="Sun H."/>
            <person name="Sun S."/>
            <person name="Syed K."/>
            <person name="Tsang A."/>
            <person name="Wiebenga A."/>
            <person name="Young D."/>
            <person name="Pisabarro A."/>
            <person name="Eastwood D.C."/>
            <person name="Martin F."/>
            <person name="Cullen D."/>
            <person name="Grigoriev I.V."/>
            <person name="Hibbett D.S."/>
        </authorList>
    </citation>
    <scope>NUCLEOTIDE SEQUENCE [LARGE SCALE GENOMIC DNA]</scope>
    <source>
        <strain evidence="1 2">DJM-731 SS1</strain>
    </source>
</reference>
<proteinExistence type="predicted"/>
<protein>
    <submittedName>
        <fullName evidence="1">Uncharacterized protein</fullName>
    </submittedName>
</protein>
<dbReference type="EMBL" id="JH795855">
    <property type="protein sequence ID" value="EJU06259.1"/>
    <property type="molecule type" value="Genomic_DNA"/>
</dbReference>
<evidence type="ECO:0000313" key="1">
    <source>
        <dbReference type="EMBL" id="EJU06259.1"/>
    </source>
</evidence>
<dbReference type="Proteomes" id="UP000030653">
    <property type="component" value="Unassembled WGS sequence"/>
</dbReference>
<dbReference type="RefSeq" id="XP_040633153.1">
    <property type="nucleotide sequence ID" value="XM_040767725.1"/>
</dbReference>
<dbReference type="GeneID" id="63682787"/>
<dbReference type="HOGENOM" id="CLU_003921_3_2_1"/>
<sequence length="164" mass="18971">MASKCTMPTGRESPSVPRFSPTPLSITHYFVALEKLFSLCKPAVTGGGDKIDGAHFYTDDNTYELWAQIHNSMDDVDKNSYEDFKTKILKYYPGAVNNEHQYATQDLNDLVHKWQHHIKTKGKFAEFYRDFYSISTWLIKHNWISVLNQQKSLLCVLKFLPTKS</sequence>